<accession>A0A0A9AU35</accession>
<organism evidence="1">
    <name type="scientific">Arundo donax</name>
    <name type="common">Giant reed</name>
    <name type="synonym">Donax arundinaceus</name>
    <dbReference type="NCBI Taxonomy" id="35708"/>
    <lineage>
        <taxon>Eukaryota</taxon>
        <taxon>Viridiplantae</taxon>
        <taxon>Streptophyta</taxon>
        <taxon>Embryophyta</taxon>
        <taxon>Tracheophyta</taxon>
        <taxon>Spermatophyta</taxon>
        <taxon>Magnoliopsida</taxon>
        <taxon>Liliopsida</taxon>
        <taxon>Poales</taxon>
        <taxon>Poaceae</taxon>
        <taxon>PACMAD clade</taxon>
        <taxon>Arundinoideae</taxon>
        <taxon>Arundineae</taxon>
        <taxon>Arundo</taxon>
    </lineage>
</organism>
<dbReference type="EMBL" id="GBRH01245455">
    <property type="protein sequence ID" value="JAD52440.1"/>
    <property type="molecule type" value="Transcribed_RNA"/>
</dbReference>
<sequence>MLWHLFFQLQQEHTSSVSYECTFGSVCLCGNYCLSNCLFCNN</sequence>
<protein>
    <submittedName>
        <fullName evidence="1">Uncharacterized protein</fullName>
    </submittedName>
</protein>
<reference evidence="1" key="2">
    <citation type="journal article" date="2015" name="Data Brief">
        <title>Shoot transcriptome of the giant reed, Arundo donax.</title>
        <authorList>
            <person name="Barrero R.A."/>
            <person name="Guerrero F.D."/>
            <person name="Moolhuijzen P."/>
            <person name="Goolsby J.A."/>
            <person name="Tidwell J."/>
            <person name="Bellgard S.E."/>
            <person name="Bellgard M.I."/>
        </authorList>
    </citation>
    <scope>NUCLEOTIDE SEQUENCE</scope>
    <source>
        <tissue evidence="1">Shoot tissue taken approximately 20 cm above the soil surface</tissue>
    </source>
</reference>
<reference evidence="1" key="1">
    <citation type="submission" date="2014-09" db="EMBL/GenBank/DDBJ databases">
        <authorList>
            <person name="Magalhaes I.L.F."/>
            <person name="Oliveira U."/>
            <person name="Santos F.R."/>
            <person name="Vidigal T.H.D.A."/>
            <person name="Brescovit A.D."/>
            <person name="Santos A.J."/>
        </authorList>
    </citation>
    <scope>NUCLEOTIDE SEQUENCE</scope>
    <source>
        <tissue evidence="1">Shoot tissue taken approximately 20 cm above the soil surface</tissue>
    </source>
</reference>
<dbReference type="AlphaFoldDB" id="A0A0A9AU35"/>
<name>A0A0A9AU35_ARUDO</name>
<proteinExistence type="predicted"/>
<evidence type="ECO:0000313" key="1">
    <source>
        <dbReference type="EMBL" id="JAD52440.1"/>
    </source>
</evidence>